<accession>A0A1F5LN13</accession>
<keyword evidence="2" id="KW-0521">NADP</keyword>
<dbReference type="PROSITE" id="PS00061">
    <property type="entry name" value="ADH_SHORT"/>
    <property type="match status" value="1"/>
</dbReference>
<dbReference type="GO" id="GO:0016616">
    <property type="term" value="F:oxidoreductase activity, acting on the CH-OH group of donors, NAD or NADP as acceptor"/>
    <property type="evidence" value="ECO:0007669"/>
    <property type="project" value="UniProtKB-ARBA"/>
</dbReference>
<evidence type="ECO:0000256" key="3">
    <source>
        <dbReference type="ARBA" id="ARBA00023002"/>
    </source>
</evidence>
<keyword evidence="5" id="KW-1185">Reference proteome</keyword>
<proteinExistence type="inferred from homology"/>
<dbReference type="EMBL" id="LXJU01000006">
    <property type="protein sequence ID" value="OGE54319.1"/>
    <property type="molecule type" value="Genomic_DNA"/>
</dbReference>
<keyword evidence="3" id="KW-0560">Oxidoreductase</keyword>
<dbReference type="Proteomes" id="UP000177622">
    <property type="component" value="Unassembled WGS sequence"/>
</dbReference>
<dbReference type="GeneID" id="34575023"/>
<dbReference type="PANTHER" id="PTHR43008:SF10">
    <property type="entry name" value="CHAIN DEHYDROGENASE_OXIDOREDUCTASE, PUTATIVE (AFU_ORTHOLOGUE AFUA_2G15740)-RELATED"/>
    <property type="match status" value="1"/>
</dbReference>
<dbReference type="OrthoDB" id="1669814at2759"/>
<dbReference type="SUPFAM" id="SSF51735">
    <property type="entry name" value="NAD(P)-binding Rossmann-fold domains"/>
    <property type="match status" value="1"/>
</dbReference>
<evidence type="ECO:0000313" key="4">
    <source>
        <dbReference type="EMBL" id="OGE54319.1"/>
    </source>
</evidence>
<dbReference type="STRING" id="1835702.A0A1F5LN13"/>
<dbReference type="RefSeq" id="XP_022489755.1">
    <property type="nucleotide sequence ID" value="XM_022630289.1"/>
</dbReference>
<dbReference type="AlphaFoldDB" id="A0A1F5LN13"/>
<dbReference type="Gene3D" id="3.40.50.720">
    <property type="entry name" value="NAD(P)-binding Rossmann-like Domain"/>
    <property type="match status" value="1"/>
</dbReference>
<dbReference type="InterPro" id="IPR002347">
    <property type="entry name" value="SDR_fam"/>
</dbReference>
<dbReference type="InterPro" id="IPR036291">
    <property type="entry name" value="NAD(P)-bd_dom_sf"/>
</dbReference>
<comment type="caution">
    <text evidence="4">The sequence shown here is derived from an EMBL/GenBank/DDBJ whole genome shotgun (WGS) entry which is preliminary data.</text>
</comment>
<dbReference type="Pfam" id="PF13561">
    <property type="entry name" value="adh_short_C2"/>
    <property type="match status" value="1"/>
</dbReference>
<sequence length="243" mass="25959">MAEALVEAGGEVHCLDRLPEPDEEFRAAQARANPQFGGSLHYRRLDVRDRNGTNQIMSAIAEGKNRLDGLVVAAGVNHIGGAIAHSAADIERVISINYTGAFTSATAAAAQMLDKKTRGSILLVSSMSGVIANKGMTSSIYNSSKAAVIQLTRSFAMEWSNVDNEGRGGIRVNCLCPGHIMTPMDQMAMDKAPGTKEVWESENMMGRLAQPEEFRGITLLLMSNASSFMTGSTIIADGGHTAW</sequence>
<comment type="similarity">
    <text evidence="1">Belongs to the short-chain dehydrogenases/reductases (SDR) family.</text>
</comment>
<dbReference type="InterPro" id="IPR020904">
    <property type="entry name" value="Sc_DH/Rdtase_CS"/>
</dbReference>
<evidence type="ECO:0000256" key="1">
    <source>
        <dbReference type="ARBA" id="ARBA00006484"/>
    </source>
</evidence>
<dbReference type="GO" id="GO:0050664">
    <property type="term" value="F:oxidoreductase activity, acting on NAD(P)H, oxygen as acceptor"/>
    <property type="evidence" value="ECO:0007669"/>
    <property type="project" value="TreeGrafter"/>
</dbReference>
<name>A0A1F5LN13_PENAI</name>
<protein>
    <submittedName>
        <fullName evidence="4">Uncharacterized protein</fullName>
    </submittedName>
</protein>
<dbReference type="PRINTS" id="PR00081">
    <property type="entry name" value="GDHRDH"/>
</dbReference>
<evidence type="ECO:0000256" key="2">
    <source>
        <dbReference type="ARBA" id="ARBA00022857"/>
    </source>
</evidence>
<organism evidence="4 5">
    <name type="scientific">Penicillium arizonense</name>
    <dbReference type="NCBI Taxonomy" id="1835702"/>
    <lineage>
        <taxon>Eukaryota</taxon>
        <taxon>Fungi</taxon>
        <taxon>Dikarya</taxon>
        <taxon>Ascomycota</taxon>
        <taxon>Pezizomycotina</taxon>
        <taxon>Eurotiomycetes</taxon>
        <taxon>Eurotiomycetidae</taxon>
        <taxon>Eurotiales</taxon>
        <taxon>Aspergillaceae</taxon>
        <taxon>Penicillium</taxon>
    </lineage>
</organism>
<dbReference type="PRINTS" id="PR00080">
    <property type="entry name" value="SDRFAMILY"/>
</dbReference>
<reference evidence="4 5" key="1">
    <citation type="journal article" date="2016" name="Sci. Rep.">
        <title>Penicillium arizonense, a new, genome sequenced fungal species, reveals a high chemical diversity in secreted metabolites.</title>
        <authorList>
            <person name="Grijseels S."/>
            <person name="Nielsen J.C."/>
            <person name="Randelovic M."/>
            <person name="Nielsen J."/>
            <person name="Nielsen K.F."/>
            <person name="Workman M."/>
            <person name="Frisvad J.C."/>
        </authorList>
    </citation>
    <scope>NUCLEOTIDE SEQUENCE [LARGE SCALE GENOMIC DNA]</scope>
    <source>
        <strain evidence="4 5">CBS 141311</strain>
    </source>
</reference>
<gene>
    <name evidence="4" type="ORF">PENARI_c006G04266</name>
</gene>
<dbReference type="PANTHER" id="PTHR43008">
    <property type="entry name" value="BENZIL REDUCTASE"/>
    <property type="match status" value="1"/>
</dbReference>
<evidence type="ECO:0000313" key="5">
    <source>
        <dbReference type="Proteomes" id="UP000177622"/>
    </source>
</evidence>